<proteinExistence type="predicted"/>
<dbReference type="PANTHER" id="PTHR22617">
    <property type="entry name" value="CHEMOTAXIS SENSOR HISTIDINE KINASE-RELATED"/>
    <property type="match status" value="1"/>
</dbReference>
<dbReference type="InterPro" id="IPR036061">
    <property type="entry name" value="CheW-like_dom_sf"/>
</dbReference>
<reference evidence="2 3" key="1">
    <citation type="submission" date="2019-01" db="EMBL/GenBank/DDBJ databases">
        <title>Egibacter rhizosphaerae EGI 80759T.</title>
        <authorList>
            <person name="Chen D.-D."/>
            <person name="Tian Y."/>
            <person name="Jiao J.-Y."/>
            <person name="Zhang X.-T."/>
            <person name="Zhang Y.-G."/>
            <person name="Zhang Y."/>
            <person name="Xiao M."/>
            <person name="Shu W.-S."/>
            <person name="Li W.-J."/>
        </authorList>
    </citation>
    <scope>NUCLEOTIDE SEQUENCE [LARGE SCALE GENOMIC DNA]</scope>
    <source>
        <strain evidence="2 3">EGI 80759</strain>
    </source>
</reference>
<sequence length="145" mass="16082">MVTQYCTFRLDGFTFGIEVERVQEVIRYQDMSRVPLSSEVVRGLINLRGQIVTALDLRARLQLPPRPEGQWPMNVVVMTDDGPLSLLVDSIGEVVDVEADSFETPPETLDGVARDLIQGCHKLDGHLLLVLATDRAVSLPEPARS</sequence>
<dbReference type="GO" id="GO:0006935">
    <property type="term" value="P:chemotaxis"/>
    <property type="evidence" value="ECO:0007669"/>
    <property type="project" value="InterPro"/>
</dbReference>
<feature type="domain" description="CheW-like" evidence="1">
    <location>
        <begin position="2"/>
        <end position="142"/>
    </location>
</feature>
<dbReference type="PROSITE" id="PS50851">
    <property type="entry name" value="CHEW"/>
    <property type="match status" value="1"/>
</dbReference>
<evidence type="ECO:0000259" key="1">
    <source>
        <dbReference type="PROSITE" id="PS50851"/>
    </source>
</evidence>
<dbReference type="PANTHER" id="PTHR22617:SF23">
    <property type="entry name" value="CHEMOTAXIS PROTEIN CHEW"/>
    <property type="match status" value="1"/>
</dbReference>
<dbReference type="OrthoDB" id="9790406at2"/>
<organism evidence="2 3">
    <name type="scientific">Egibacter rhizosphaerae</name>
    <dbReference type="NCBI Taxonomy" id="1670831"/>
    <lineage>
        <taxon>Bacteria</taxon>
        <taxon>Bacillati</taxon>
        <taxon>Actinomycetota</taxon>
        <taxon>Nitriliruptoria</taxon>
        <taxon>Egibacterales</taxon>
        <taxon>Egibacteraceae</taxon>
        <taxon>Egibacter</taxon>
    </lineage>
</organism>
<protein>
    <submittedName>
        <fullName evidence="2">Chemotaxis protein CheW</fullName>
    </submittedName>
</protein>
<name>A0A411YLL3_9ACTN</name>
<dbReference type="InterPro" id="IPR039315">
    <property type="entry name" value="CheW"/>
</dbReference>
<evidence type="ECO:0000313" key="3">
    <source>
        <dbReference type="Proteomes" id="UP000291469"/>
    </source>
</evidence>
<dbReference type="GO" id="GO:0005829">
    <property type="term" value="C:cytosol"/>
    <property type="evidence" value="ECO:0007669"/>
    <property type="project" value="TreeGrafter"/>
</dbReference>
<dbReference type="SUPFAM" id="SSF50341">
    <property type="entry name" value="CheW-like"/>
    <property type="match status" value="1"/>
</dbReference>
<dbReference type="Proteomes" id="UP000291469">
    <property type="component" value="Chromosome"/>
</dbReference>
<dbReference type="Gene3D" id="2.40.50.180">
    <property type="entry name" value="CheA-289, Domain 4"/>
    <property type="match status" value="1"/>
</dbReference>
<dbReference type="Gene3D" id="2.30.30.40">
    <property type="entry name" value="SH3 Domains"/>
    <property type="match status" value="1"/>
</dbReference>
<gene>
    <name evidence="2" type="ORF">ER308_17885</name>
</gene>
<dbReference type="KEGG" id="erz:ER308_17885"/>
<dbReference type="Pfam" id="PF01584">
    <property type="entry name" value="CheW"/>
    <property type="match status" value="1"/>
</dbReference>
<accession>A0A411YLL3</accession>
<dbReference type="EMBL" id="CP036402">
    <property type="protein sequence ID" value="QBI22104.1"/>
    <property type="molecule type" value="Genomic_DNA"/>
</dbReference>
<keyword evidence="3" id="KW-1185">Reference proteome</keyword>
<evidence type="ECO:0000313" key="2">
    <source>
        <dbReference type="EMBL" id="QBI22104.1"/>
    </source>
</evidence>
<dbReference type="SMART" id="SM00260">
    <property type="entry name" value="CheW"/>
    <property type="match status" value="1"/>
</dbReference>
<dbReference type="AlphaFoldDB" id="A0A411YLL3"/>
<dbReference type="InterPro" id="IPR002545">
    <property type="entry name" value="CheW-lke_dom"/>
</dbReference>
<dbReference type="GO" id="GO:0007165">
    <property type="term" value="P:signal transduction"/>
    <property type="evidence" value="ECO:0007669"/>
    <property type="project" value="InterPro"/>
</dbReference>